<sequence>MKQKVTIKVGMECETCRNKALKIASMIKGVSSVAIEGDIKDRVVVTGEDVDTVCLGRNLRKKFRIVTVLTVEEVKPKKDDDKKKEKEKHKVVTVCVAPPAHPCVRCCSPTCSGGCKPCSKCESHKCEGKCGTHKCEGGCKPSCKCHSHKCEPCSKCESHKCEGNCEPCGKCWSHKCEGKCEPCSKCWSHKCEGGCNACYRCGSYRCHGQCAAVICYDQCPPWLSCSSCCSKPADPCSIQ</sequence>
<dbReference type="AlphaFoldDB" id="A0AAE1M7N4"/>
<evidence type="ECO:0000313" key="2">
    <source>
        <dbReference type="EMBL" id="KAK4256567.1"/>
    </source>
</evidence>
<dbReference type="EMBL" id="JAWXYG010000012">
    <property type="protein sequence ID" value="KAK4256567.1"/>
    <property type="molecule type" value="Genomic_DNA"/>
</dbReference>
<reference evidence="2" key="1">
    <citation type="submission" date="2023-10" db="EMBL/GenBank/DDBJ databases">
        <title>Chromosome-level genome of the transformable northern wattle, Acacia crassicarpa.</title>
        <authorList>
            <person name="Massaro I."/>
            <person name="Sinha N.R."/>
            <person name="Poethig S."/>
            <person name="Leichty A.R."/>
        </authorList>
    </citation>
    <scope>NUCLEOTIDE SEQUENCE</scope>
    <source>
        <strain evidence="2">Acra3RX</strain>
        <tissue evidence="2">Leaf</tissue>
    </source>
</reference>
<evidence type="ECO:0000259" key="1">
    <source>
        <dbReference type="PROSITE" id="PS50846"/>
    </source>
</evidence>
<feature type="domain" description="HMA" evidence="1">
    <location>
        <begin position="2"/>
        <end position="71"/>
    </location>
</feature>
<dbReference type="GO" id="GO:0046872">
    <property type="term" value="F:metal ion binding"/>
    <property type="evidence" value="ECO:0007669"/>
    <property type="project" value="InterPro"/>
</dbReference>
<accession>A0AAE1M7N4</accession>
<organism evidence="2 3">
    <name type="scientific">Acacia crassicarpa</name>
    <name type="common">northern wattle</name>
    <dbReference type="NCBI Taxonomy" id="499986"/>
    <lineage>
        <taxon>Eukaryota</taxon>
        <taxon>Viridiplantae</taxon>
        <taxon>Streptophyta</taxon>
        <taxon>Embryophyta</taxon>
        <taxon>Tracheophyta</taxon>
        <taxon>Spermatophyta</taxon>
        <taxon>Magnoliopsida</taxon>
        <taxon>eudicotyledons</taxon>
        <taxon>Gunneridae</taxon>
        <taxon>Pentapetalae</taxon>
        <taxon>rosids</taxon>
        <taxon>fabids</taxon>
        <taxon>Fabales</taxon>
        <taxon>Fabaceae</taxon>
        <taxon>Caesalpinioideae</taxon>
        <taxon>mimosoid clade</taxon>
        <taxon>Acacieae</taxon>
        <taxon>Acacia</taxon>
    </lineage>
</organism>
<dbReference type="PANTHER" id="PTHR46371">
    <property type="entry name" value="OS04G0464100 PROTEIN"/>
    <property type="match status" value="1"/>
</dbReference>
<keyword evidence="3" id="KW-1185">Reference proteome</keyword>
<name>A0AAE1M7N4_9FABA</name>
<gene>
    <name evidence="2" type="ORF">QN277_006274</name>
</gene>
<proteinExistence type="predicted"/>
<dbReference type="Gene3D" id="3.30.70.100">
    <property type="match status" value="1"/>
</dbReference>
<dbReference type="InterPro" id="IPR044296">
    <property type="entry name" value="HIPP46"/>
</dbReference>
<evidence type="ECO:0000313" key="3">
    <source>
        <dbReference type="Proteomes" id="UP001293593"/>
    </source>
</evidence>
<protein>
    <recommendedName>
        <fullName evidence="1">HMA domain-containing protein</fullName>
    </recommendedName>
</protein>
<dbReference type="InterPro" id="IPR006121">
    <property type="entry name" value="HMA_dom"/>
</dbReference>
<dbReference type="PROSITE" id="PS50846">
    <property type="entry name" value="HMA_2"/>
    <property type="match status" value="1"/>
</dbReference>
<dbReference type="Proteomes" id="UP001293593">
    <property type="component" value="Unassembled WGS sequence"/>
</dbReference>
<comment type="caution">
    <text evidence="2">The sequence shown here is derived from an EMBL/GenBank/DDBJ whole genome shotgun (WGS) entry which is preliminary data.</text>
</comment>